<organism evidence="3 4">
    <name type="scientific">Hypsibius exemplaris</name>
    <name type="common">Freshwater tardigrade</name>
    <dbReference type="NCBI Taxonomy" id="2072580"/>
    <lineage>
        <taxon>Eukaryota</taxon>
        <taxon>Metazoa</taxon>
        <taxon>Ecdysozoa</taxon>
        <taxon>Tardigrada</taxon>
        <taxon>Eutardigrada</taxon>
        <taxon>Parachela</taxon>
        <taxon>Hypsibioidea</taxon>
        <taxon>Hypsibiidae</taxon>
        <taxon>Hypsibius</taxon>
    </lineage>
</organism>
<evidence type="ECO:0000256" key="1">
    <source>
        <dbReference type="SAM" id="MobiDB-lite"/>
    </source>
</evidence>
<feature type="region of interest" description="Disordered" evidence="1">
    <location>
        <begin position="98"/>
        <end position="421"/>
    </location>
</feature>
<keyword evidence="4" id="KW-1185">Reference proteome</keyword>
<gene>
    <name evidence="3" type="ORF">BV898_10165</name>
</gene>
<feature type="compositionally biased region" description="Basic and acidic residues" evidence="1">
    <location>
        <begin position="228"/>
        <end position="242"/>
    </location>
</feature>
<feature type="compositionally biased region" description="Pro residues" evidence="1">
    <location>
        <begin position="380"/>
        <end position="393"/>
    </location>
</feature>
<sequence>MKQRIPMPNFTRWLAVTTTVLCSITSIAMKEMEWNQGMELDLACGVGQLGDNWRDFVHHRPHTPRRRLNRSPCHFFALVTPQRRKRLRMNRAGQRNFSARRNNLTEIPKLGSSSDLPNIIAASSPPYVPSPTFSDSDEEDAELKALRQAALSSRKPEKKTALGVPVSNGRPLSTSSTKKTASGTSISTVNSSTHAAADSRSNGSGKRQAITSTTSSRGQQQKTSVRASKYDDLDLEDLERVYRASKRSRFDRRNNSDDSSDEDDDFEYATAFRRTDHRSDNSPRPTFERNGYHSGGSSLSPPPSETNTHTMTNNGGGSRNSLDGARNSVSPFPSAVEHQRPSPVLLSPASPDRDPRTAEEDAADAAMERRKQKFGLVAPPLSPTPPPAAPPSPTKKVSLTSLKSNSSGSPADTEKSTSGSD</sequence>
<feature type="compositionally biased region" description="Acidic residues" evidence="1">
    <location>
        <begin position="258"/>
        <end position="267"/>
    </location>
</feature>
<feature type="compositionally biased region" description="Basic and acidic residues" evidence="1">
    <location>
        <begin position="273"/>
        <end position="291"/>
    </location>
</feature>
<feature type="compositionally biased region" description="Polar residues" evidence="1">
    <location>
        <begin position="189"/>
        <end position="226"/>
    </location>
</feature>
<dbReference type="AlphaFoldDB" id="A0A1W0WKF6"/>
<evidence type="ECO:0000256" key="2">
    <source>
        <dbReference type="SAM" id="SignalP"/>
    </source>
</evidence>
<keyword evidence="2" id="KW-0732">Signal</keyword>
<name>A0A1W0WKF6_HYPEX</name>
<feature type="compositionally biased region" description="Low complexity" evidence="1">
    <location>
        <begin position="394"/>
        <end position="410"/>
    </location>
</feature>
<accession>A0A1W0WKF6</accession>
<evidence type="ECO:0000313" key="4">
    <source>
        <dbReference type="Proteomes" id="UP000192578"/>
    </source>
</evidence>
<dbReference type="EMBL" id="MTYJ01000085">
    <property type="protein sequence ID" value="OQV15690.1"/>
    <property type="molecule type" value="Genomic_DNA"/>
</dbReference>
<comment type="caution">
    <text evidence="3">The sequence shown here is derived from an EMBL/GenBank/DDBJ whole genome shotgun (WGS) entry which is preliminary data.</text>
</comment>
<dbReference type="Proteomes" id="UP000192578">
    <property type="component" value="Unassembled WGS sequence"/>
</dbReference>
<feature type="signal peptide" evidence="2">
    <location>
        <begin position="1"/>
        <end position="29"/>
    </location>
</feature>
<proteinExistence type="predicted"/>
<reference evidence="4" key="1">
    <citation type="submission" date="2017-01" db="EMBL/GenBank/DDBJ databases">
        <title>Comparative genomics of anhydrobiosis in the tardigrade Hypsibius dujardini.</title>
        <authorList>
            <person name="Yoshida Y."/>
            <person name="Koutsovoulos G."/>
            <person name="Laetsch D."/>
            <person name="Stevens L."/>
            <person name="Kumar S."/>
            <person name="Horikawa D."/>
            <person name="Ishino K."/>
            <person name="Komine S."/>
            <person name="Tomita M."/>
            <person name="Blaxter M."/>
            <person name="Arakawa K."/>
        </authorList>
    </citation>
    <scope>NUCLEOTIDE SEQUENCE [LARGE SCALE GENOMIC DNA]</scope>
    <source>
        <strain evidence="4">Z151</strain>
    </source>
</reference>
<evidence type="ECO:0000313" key="3">
    <source>
        <dbReference type="EMBL" id="OQV15690.1"/>
    </source>
</evidence>
<feature type="chain" id="PRO_5012144866" evidence="2">
    <location>
        <begin position="30"/>
        <end position="421"/>
    </location>
</feature>
<protein>
    <submittedName>
        <fullName evidence="3">Uncharacterized protein</fullName>
    </submittedName>
</protein>
<feature type="compositionally biased region" description="Low complexity" evidence="1">
    <location>
        <begin position="173"/>
        <end position="188"/>
    </location>
</feature>
<feature type="compositionally biased region" description="Polar residues" evidence="1">
    <location>
        <begin position="98"/>
        <end position="116"/>
    </location>
</feature>